<accession>A0A7S2VV12</accession>
<reference evidence="2" key="1">
    <citation type="submission" date="2021-01" db="EMBL/GenBank/DDBJ databases">
        <authorList>
            <person name="Corre E."/>
            <person name="Pelletier E."/>
            <person name="Niang G."/>
            <person name="Scheremetjew M."/>
            <person name="Finn R."/>
            <person name="Kale V."/>
            <person name="Holt S."/>
            <person name="Cochrane G."/>
            <person name="Meng A."/>
            <person name="Brown T."/>
            <person name="Cohen L."/>
        </authorList>
    </citation>
    <scope>NUCLEOTIDE SEQUENCE</scope>
    <source>
        <strain evidence="2">SAG 11-48b</strain>
    </source>
</reference>
<evidence type="ECO:0000313" key="2">
    <source>
        <dbReference type="EMBL" id="CAD9651984.1"/>
    </source>
</evidence>
<proteinExistence type="predicted"/>
<organism evidence="2">
    <name type="scientific">Chlamydomonas chlamydogama</name>
    <dbReference type="NCBI Taxonomy" id="225041"/>
    <lineage>
        <taxon>Eukaryota</taxon>
        <taxon>Viridiplantae</taxon>
        <taxon>Chlorophyta</taxon>
        <taxon>core chlorophytes</taxon>
        <taxon>Chlorophyceae</taxon>
        <taxon>CS clade</taxon>
        <taxon>Chlamydomonadales</taxon>
        <taxon>Chlamydomonadaceae</taxon>
        <taxon>Chlamydomonas</taxon>
    </lineage>
</organism>
<name>A0A7S2VV12_9CHLO</name>
<dbReference type="AlphaFoldDB" id="A0A7S2VV12"/>
<feature type="chain" id="PRO_5031007693" evidence="1">
    <location>
        <begin position="28"/>
        <end position="116"/>
    </location>
</feature>
<keyword evidence="1" id="KW-0732">Signal</keyword>
<protein>
    <submittedName>
        <fullName evidence="2">Uncharacterized protein</fullName>
    </submittedName>
</protein>
<dbReference type="EMBL" id="HBHD01001280">
    <property type="protein sequence ID" value="CAD9651984.1"/>
    <property type="molecule type" value="Transcribed_RNA"/>
</dbReference>
<sequence length="116" mass="12280">MIMDMVCCTTSASLTHLLAATAYTASAAATNNAAATTICTQQTTTHKQPRLQPQLYYSLNQACQAGEPCAPSRAIMMPAQTYFSPPLASPADIEPKGSRPGLALPHQMGLIINLDE</sequence>
<evidence type="ECO:0000256" key="1">
    <source>
        <dbReference type="SAM" id="SignalP"/>
    </source>
</evidence>
<feature type="signal peptide" evidence="1">
    <location>
        <begin position="1"/>
        <end position="27"/>
    </location>
</feature>
<gene>
    <name evidence="2" type="ORF">CCHL1392_LOCUS695</name>
</gene>